<evidence type="ECO:0000256" key="4">
    <source>
        <dbReference type="HAMAP-Rule" id="MF_03057"/>
    </source>
</evidence>
<dbReference type="InterPro" id="IPR036714">
    <property type="entry name" value="SDH_sf"/>
</dbReference>
<dbReference type="GO" id="GO:0034553">
    <property type="term" value="P:mitochondrial respiratory chain complex II assembly"/>
    <property type="evidence" value="ECO:0007669"/>
    <property type="project" value="TreeGrafter"/>
</dbReference>
<keyword evidence="2 4" id="KW-0496">Mitochondrion</keyword>
<comment type="subunit">
    <text evidence="4">Interacts with the flavoprotein subunit within the SDH catalytic dimer.</text>
</comment>
<proteinExistence type="inferred from homology"/>
<dbReference type="AlphaFoldDB" id="A0A9P7MHS5"/>
<gene>
    <name evidence="5" type="ORF">E4U60_005376</name>
</gene>
<name>A0A9P7MHS5_9HYPO</name>
<accession>A0A9P7MHS5</accession>
<dbReference type="GO" id="GO:0006099">
    <property type="term" value="P:tricarboxylic acid cycle"/>
    <property type="evidence" value="ECO:0007669"/>
    <property type="project" value="TreeGrafter"/>
</dbReference>
<dbReference type="EMBL" id="SRPO01000047">
    <property type="protein sequence ID" value="KAG5945257.1"/>
    <property type="molecule type" value="Genomic_DNA"/>
</dbReference>
<dbReference type="Pfam" id="PF03937">
    <property type="entry name" value="Sdh5"/>
    <property type="match status" value="1"/>
</dbReference>
<comment type="function">
    <text evidence="4">Plays an essential role in the assembly of succinate dehydrogenase (SDH), an enzyme complex (also referred to as respiratory complex II) that is a component of both the tricarboxylic acid (TCA) cycle and the mitochondrial electron transport chain, and which couples the oxidation of succinate to fumarate with the reduction of ubiquinone (coenzyme Q) to ubiquinol. Required for flavinylation (covalent attachment of FAD) of the flavoprotein subunit of the SDH catalytic dimer.</text>
</comment>
<dbReference type="HAMAP" id="MF_03057">
    <property type="entry name" value="SDHAF2"/>
    <property type="match status" value="1"/>
</dbReference>
<protein>
    <recommendedName>
        <fullName evidence="4">Succinate dehydrogenase assembly factor 2, mitochondrial</fullName>
        <shortName evidence="4">SDH assembly factor 2</shortName>
        <shortName evidence="4">SDHAF2</shortName>
    </recommendedName>
</protein>
<dbReference type="PANTHER" id="PTHR12469">
    <property type="entry name" value="PROTEIN EMI5 HOMOLOG, MITOCHONDRIAL"/>
    <property type="match status" value="1"/>
</dbReference>
<dbReference type="Proteomes" id="UP000706124">
    <property type="component" value="Unassembled WGS sequence"/>
</dbReference>
<evidence type="ECO:0000313" key="5">
    <source>
        <dbReference type="EMBL" id="KAG5945257.1"/>
    </source>
</evidence>
<reference evidence="5 6" key="1">
    <citation type="journal article" date="2020" name="bioRxiv">
        <title>Whole genome comparisons of ergot fungi reveals the divergence and evolution of species within the genus Claviceps are the result of varying mechanisms driving genome evolution and host range expansion.</title>
        <authorList>
            <person name="Wyka S.A."/>
            <person name="Mondo S.J."/>
            <person name="Liu M."/>
            <person name="Dettman J."/>
            <person name="Nalam V."/>
            <person name="Broders K.D."/>
        </authorList>
    </citation>
    <scope>NUCLEOTIDE SEQUENCE [LARGE SCALE GENOMIC DNA]</scope>
    <source>
        <strain evidence="5 6">CCC 1485</strain>
    </source>
</reference>
<dbReference type="GO" id="GO:0006121">
    <property type="term" value="P:mitochondrial electron transport, succinate to ubiquinone"/>
    <property type="evidence" value="ECO:0007669"/>
    <property type="project" value="UniProtKB-UniRule"/>
</dbReference>
<sequence length="214" mass="23953">MAFSIRPATAARRLMLTRRTLGLGRLTRSYSDSPSQKSEMAVGELQGIDFRVAPLRRTGENDDTRRARLLYQSRKRGILESDLLMSTFAKAHLPTMSSDLLTQYDLLLDENDWDLYYWATQHEPTDTSFATNPADDAAAQAVQQKANDDEYVRAEPPSGEWAQTVGNFKAAYRPVPARWKGSEILELLRAHVKSRSVEGEGGMAFMPALGGEVR</sequence>
<evidence type="ECO:0000256" key="1">
    <source>
        <dbReference type="ARBA" id="ARBA00004305"/>
    </source>
</evidence>
<dbReference type="PANTHER" id="PTHR12469:SF2">
    <property type="entry name" value="SUCCINATE DEHYDROGENASE ASSEMBLY FACTOR 2, MITOCHONDRIAL"/>
    <property type="match status" value="1"/>
</dbReference>
<organism evidence="5 6">
    <name type="scientific">Claviceps pazoutovae</name>
    <dbReference type="NCBI Taxonomy" id="1649127"/>
    <lineage>
        <taxon>Eukaryota</taxon>
        <taxon>Fungi</taxon>
        <taxon>Dikarya</taxon>
        <taxon>Ascomycota</taxon>
        <taxon>Pezizomycotina</taxon>
        <taxon>Sordariomycetes</taxon>
        <taxon>Hypocreomycetidae</taxon>
        <taxon>Hypocreales</taxon>
        <taxon>Clavicipitaceae</taxon>
        <taxon>Claviceps</taxon>
    </lineage>
</organism>
<dbReference type="OrthoDB" id="284292at2759"/>
<evidence type="ECO:0000256" key="2">
    <source>
        <dbReference type="ARBA" id="ARBA00023128"/>
    </source>
</evidence>
<evidence type="ECO:0000313" key="6">
    <source>
        <dbReference type="Proteomes" id="UP000706124"/>
    </source>
</evidence>
<comment type="caution">
    <text evidence="5">The sequence shown here is derived from an EMBL/GenBank/DDBJ whole genome shotgun (WGS) entry which is preliminary data.</text>
</comment>
<keyword evidence="6" id="KW-1185">Reference proteome</keyword>
<comment type="subcellular location">
    <subcellularLocation>
        <location evidence="1 4">Mitochondrion matrix</location>
    </subcellularLocation>
</comment>
<comment type="similarity">
    <text evidence="4">Belongs to the SDHAF2 family.</text>
</comment>
<evidence type="ECO:0000256" key="3">
    <source>
        <dbReference type="ARBA" id="ARBA00023186"/>
    </source>
</evidence>
<keyword evidence="3 4" id="KW-0143">Chaperone</keyword>
<dbReference type="SUPFAM" id="SSF109910">
    <property type="entry name" value="YgfY-like"/>
    <property type="match status" value="1"/>
</dbReference>
<dbReference type="InterPro" id="IPR028882">
    <property type="entry name" value="SDHAF2"/>
</dbReference>
<dbReference type="FunFam" id="1.10.150.250:FF:000002">
    <property type="entry name" value="Succinate dehydrogenase assembly factor 2, mitochondrial"/>
    <property type="match status" value="1"/>
</dbReference>
<dbReference type="InterPro" id="IPR005631">
    <property type="entry name" value="SDH"/>
</dbReference>
<dbReference type="Gene3D" id="1.10.150.250">
    <property type="entry name" value="Flavinator of succinate dehydrogenase"/>
    <property type="match status" value="1"/>
</dbReference>
<dbReference type="GO" id="GO:0005759">
    <property type="term" value="C:mitochondrial matrix"/>
    <property type="evidence" value="ECO:0007669"/>
    <property type="project" value="UniProtKB-SubCell"/>
</dbReference>